<dbReference type="Gene3D" id="3.40.50.12780">
    <property type="entry name" value="N-terminal domain of ligase-like"/>
    <property type="match status" value="1"/>
</dbReference>
<dbReference type="Gene3D" id="3.30.300.30">
    <property type="match status" value="1"/>
</dbReference>
<dbReference type="GO" id="GO:0043041">
    <property type="term" value="P:amino acid activation for nonribosomal peptide biosynthetic process"/>
    <property type="evidence" value="ECO:0007669"/>
    <property type="project" value="TreeGrafter"/>
</dbReference>
<dbReference type="Gene3D" id="1.10.1200.10">
    <property type="entry name" value="ACP-like"/>
    <property type="match status" value="1"/>
</dbReference>
<dbReference type="InterPro" id="IPR020806">
    <property type="entry name" value="PKS_PP-bd"/>
</dbReference>
<name>A0A2V5IEP1_9EURO</name>
<dbReference type="FunFam" id="3.40.50.980:FF:000001">
    <property type="entry name" value="Non-ribosomal peptide synthetase"/>
    <property type="match status" value="1"/>
</dbReference>
<dbReference type="PROSITE" id="PS00012">
    <property type="entry name" value="PHOSPHOPANTETHEINE"/>
    <property type="match status" value="1"/>
</dbReference>
<dbReference type="InterPro" id="IPR042099">
    <property type="entry name" value="ANL_N_sf"/>
</dbReference>
<keyword evidence="4" id="KW-0808">Transferase</keyword>
<dbReference type="Proteomes" id="UP000248817">
    <property type="component" value="Unassembled WGS sequence"/>
</dbReference>
<dbReference type="FunFam" id="1.10.1200.10:FF:000005">
    <property type="entry name" value="Nonribosomal peptide synthetase 1"/>
    <property type="match status" value="1"/>
</dbReference>
<dbReference type="PROSITE" id="PS50075">
    <property type="entry name" value="CARRIER"/>
    <property type="match status" value="1"/>
</dbReference>
<accession>A0A2V5IEP1</accession>
<dbReference type="InterPro" id="IPR000873">
    <property type="entry name" value="AMP-dep_synth/lig_dom"/>
</dbReference>
<evidence type="ECO:0000313" key="7">
    <source>
        <dbReference type="EMBL" id="PYI32543.1"/>
    </source>
</evidence>
<sequence length="768" mass="83958">MEFEHAGLHGIGKLVPALRPVLEVRNLLAIQADWGDEGAELPGLEALPVNLQGFDIYGLTVQCSLGEDSITVETRYDENVISGPHVQRLVRGLEHVVQQLYSTRSGRERVGDISLVSDEDRAAILQWNRAAPPRIERCLHHLVAEQVAQHPDAPAICAWDGDLTYQELATQANQLAWYLHGLQVRAETMVGVCMDKSRWAGVAMLAVLQAGGAVVPLGVAHPPARLAGILEDTKAQIILVDSEQRDRLASLSEHIELIVVDDTLLHTLPLHDDILHATVSPENAAWVIYTSGSTGKPKGVVLQHRALCSSIQAHGARFGMGSHTRMLQFAAHTFDACIQDYFTTLAWGGVVCVPSEADRMSNLTRAMQTMGVTFATLTSTVARLIRPQDVPSMQQLALVGEPVKADVVAQWLPYVTVLNAYGPSECSIHSTCSPPLTDPKQAAIIGTGMGTRLWVVDVADYHQLCPIGAPGELLIEGPLLAREYLNDEAKTRAAFVVEPAFLHELALHDDPAGHPAHRRRRMYRTGDLVRQNENGFITHLGRRDTQIKIRGQRVEVGEIEYQITQQLPGARSVAVELVQDPGAESVSLTAVVDFQEGVAHREGAVLAHGLLQPTPALNTALRRLRGTLFQLLPTYMVPAVFLPILEMPLNASGKLDRRAIRDLVTAISPADRQPYLPTGEEVGVEPTTPLQRQLQTLWATALRVPVSQINIHDNFFQIGGDSVVAMRMVASAAGRELQITVADLFQQPRLVDLAERLSTRLQAQSTET</sequence>
<dbReference type="InterPro" id="IPR009081">
    <property type="entry name" value="PP-bd_ACP"/>
</dbReference>
<dbReference type="InterPro" id="IPR036736">
    <property type="entry name" value="ACP-like_sf"/>
</dbReference>
<dbReference type="InterPro" id="IPR020845">
    <property type="entry name" value="AMP-binding_CS"/>
</dbReference>
<dbReference type="PANTHER" id="PTHR45527:SF16">
    <property type="entry name" value="NONRIBOSOMAL PEPTIDE SYNTHASE ATNA-RELATED"/>
    <property type="match status" value="1"/>
</dbReference>
<dbReference type="AlphaFoldDB" id="A0A2V5IEP1"/>
<keyword evidence="8" id="KW-1185">Reference proteome</keyword>
<dbReference type="GO" id="GO:0016874">
    <property type="term" value="F:ligase activity"/>
    <property type="evidence" value="ECO:0007669"/>
    <property type="project" value="UniProtKB-KW"/>
</dbReference>
<dbReference type="GO" id="GO:0016740">
    <property type="term" value="F:transferase activity"/>
    <property type="evidence" value="ECO:0007669"/>
    <property type="project" value="UniProtKB-KW"/>
</dbReference>
<protein>
    <submittedName>
        <fullName evidence="7">Acetyl-CoA synthetase-like protein</fullName>
    </submittedName>
</protein>
<dbReference type="FunFam" id="3.40.50.12780:FF:000014">
    <property type="entry name" value="Nonribosomal peptide synthetase 1"/>
    <property type="match status" value="1"/>
</dbReference>
<keyword evidence="2" id="KW-0597">Phosphoprotein</keyword>
<dbReference type="SUPFAM" id="SSF47336">
    <property type="entry name" value="ACP-like"/>
    <property type="match status" value="1"/>
</dbReference>
<keyword evidence="1" id="KW-0596">Phosphopantetheine</keyword>
<proteinExistence type="inferred from homology"/>
<keyword evidence="3" id="KW-0436">Ligase</keyword>
<dbReference type="EMBL" id="KZ825492">
    <property type="protein sequence ID" value="PYI32543.1"/>
    <property type="molecule type" value="Genomic_DNA"/>
</dbReference>
<dbReference type="InterPro" id="IPR010071">
    <property type="entry name" value="AA_adenyl_dom"/>
</dbReference>
<dbReference type="PROSITE" id="PS00455">
    <property type="entry name" value="AMP_BINDING"/>
    <property type="match status" value="1"/>
</dbReference>
<dbReference type="PANTHER" id="PTHR45527">
    <property type="entry name" value="NONRIBOSOMAL PEPTIDE SYNTHETASE"/>
    <property type="match status" value="1"/>
</dbReference>
<dbReference type="SUPFAM" id="SSF56801">
    <property type="entry name" value="Acetyl-CoA synthetase-like"/>
    <property type="match status" value="1"/>
</dbReference>
<organism evidence="7 8">
    <name type="scientific">Aspergillus indologenus CBS 114.80</name>
    <dbReference type="NCBI Taxonomy" id="1450541"/>
    <lineage>
        <taxon>Eukaryota</taxon>
        <taxon>Fungi</taxon>
        <taxon>Dikarya</taxon>
        <taxon>Ascomycota</taxon>
        <taxon>Pezizomycotina</taxon>
        <taxon>Eurotiomycetes</taxon>
        <taxon>Eurotiomycetidae</taxon>
        <taxon>Eurotiales</taxon>
        <taxon>Aspergillaceae</taxon>
        <taxon>Aspergillus</taxon>
        <taxon>Aspergillus subgen. Circumdati</taxon>
    </lineage>
</organism>
<dbReference type="GO" id="GO:0044550">
    <property type="term" value="P:secondary metabolite biosynthetic process"/>
    <property type="evidence" value="ECO:0007669"/>
    <property type="project" value="TreeGrafter"/>
</dbReference>
<feature type="non-terminal residue" evidence="7">
    <location>
        <position position="768"/>
    </location>
</feature>
<comment type="similarity">
    <text evidence="5">Belongs to the NRP synthetase family.</text>
</comment>
<evidence type="ECO:0000256" key="1">
    <source>
        <dbReference type="ARBA" id="ARBA00022450"/>
    </source>
</evidence>
<dbReference type="FunFam" id="3.30.300.30:FF:000015">
    <property type="entry name" value="Nonribosomal peptide synthase SidD"/>
    <property type="match status" value="1"/>
</dbReference>
<dbReference type="GO" id="GO:1904091">
    <property type="term" value="F:non-ribosomal peptide synthetase activity"/>
    <property type="evidence" value="ECO:0007669"/>
    <property type="project" value="UniProtKB-ARBA"/>
</dbReference>
<feature type="domain" description="Carrier" evidence="6">
    <location>
        <begin position="685"/>
        <end position="761"/>
    </location>
</feature>
<dbReference type="Gene3D" id="3.30.559.30">
    <property type="entry name" value="Nonribosomal peptide synthetase, condensation domain"/>
    <property type="match status" value="1"/>
</dbReference>
<dbReference type="GO" id="GO:0031177">
    <property type="term" value="F:phosphopantetheine binding"/>
    <property type="evidence" value="ECO:0007669"/>
    <property type="project" value="InterPro"/>
</dbReference>
<dbReference type="Pfam" id="PF00501">
    <property type="entry name" value="AMP-binding"/>
    <property type="match status" value="1"/>
</dbReference>
<evidence type="ECO:0000256" key="4">
    <source>
        <dbReference type="ARBA" id="ARBA00022679"/>
    </source>
</evidence>
<gene>
    <name evidence="7" type="ORF">BP00DRAFT_341352</name>
</gene>
<dbReference type="Pfam" id="PF00550">
    <property type="entry name" value="PP-binding"/>
    <property type="match status" value="1"/>
</dbReference>
<evidence type="ECO:0000256" key="5">
    <source>
        <dbReference type="ARBA" id="ARBA00029454"/>
    </source>
</evidence>
<dbReference type="InterPro" id="IPR045851">
    <property type="entry name" value="AMP-bd_C_sf"/>
</dbReference>
<evidence type="ECO:0000313" key="8">
    <source>
        <dbReference type="Proteomes" id="UP000248817"/>
    </source>
</evidence>
<dbReference type="InterPro" id="IPR006162">
    <property type="entry name" value="Ppantetheine_attach_site"/>
</dbReference>
<evidence type="ECO:0000256" key="3">
    <source>
        <dbReference type="ARBA" id="ARBA00022598"/>
    </source>
</evidence>
<dbReference type="GO" id="GO:0005737">
    <property type="term" value="C:cytoplasm"/>
    <property type="evidence" value="ECO:0007669"/>
    <property type="project" value="TreeGrafter"/>
</dbReference>
<dbReference type="NCBIfam" id="TIGR01733">
    <property type="entry name" value="AA-adenyl-dom"/>
    <property type="match status" value="1"/>
</dbReference>
<dbReference type="CDD" id="cd05918">
    <property type="entry name" value="A_NRPS_SidN3_like"/>
    <property type="match status" value="1"/>
</dbReference>
<dbReference type="SMART" id="SM00823">
    <property type="entry name" value="PKS_PP"/>
    <property type="match status" value="1"/>
</dbReference>
<evidence type="ECO:0000256" key="2">
    <source>
        <dbReference type="ARBA" id="ARBA00022553"/>
    </source>
</evidence>
<reference evidence="7 8" key="1">
    <citation type="submission" date="2018-02" db="EMBL/GenBank/DDBJ databases">
        <title>The genomes of Aspergillus section Nigri reveals drivers in fungal speciation.</title>
        <authorList>
            <consortium name="DOE Joint Genome Institute"/>
            <person name="Vesth T.C."/>
            <person name="Nybo J."/>
            <person name="Theobald S."/>
            <person name="Brandl J."/>
            <person name="Frisvad J.C."/>
            <person name="Nielsen K.F."/>
            <person name="Lyhne E.K."/>
            <person name="Kogle M.E."/>
            <person name="Kuo A."/>
            <person name="Riley R."/>
            <person name="Clum A."/>
            <person name="Nolan M."/>
            <person name="Lipzen A."/>
            <person name="Salamov A."/>
            <person name="Henrissat B."/>
            <person name="Wiebenga A."/>
            <person name="De vries R.P."/>
            <person name="Grigoriev I.V."/>
            <person name="Mortensen U.H."/>
            <person name="Andersen M.R."/>
            <person name="Baker S.E."/>
        </authorList>
    </citation>
    <scope>NUCLEOTIDE SEQUENCE [LARGE SCALE GENOMIC DNA]</scope>
    <source>
        <strain evidence="7 8">CBS 114.80</strain>
    </source>
</reference>
<evidence type="ECO:0000259" key="6">
    <source>
        <dbReference type="PROSITE" id="PS50075"/>
    </source>
</evidence>